<reference evidence="2 3" key="1">
    <citation type="submission" date="2023-05" db="EMBL/GenBank/DDBJ databases">
        <title>Draft genome sequence of Streptomyces sp. B-S-A12 isolated from a cave soil in Thailand.</title>
        <authorList>
            <person name="Chamroensaksri N."/>
            <person name="Muangham S."/>
        </authorList>
    </citation>
    <scope>NUCLEOTIDE SEQUENCE [LARGE SCALE GENOMIC DNA]</scope>
    <source>
        <strain evidence="2 3">B-S-A12</strain>
    </source>
</reference>
<keyword evidence="1" id="KW-0812">Transmembrane</keyword>
<evidence type="ECO:0008006" key="4">
    <source>
        <dbReference type="Google" id="ProtNLM"/>
    </source>
</evidence>
<accession>A0ABT6SYN8</accession>
<keyword evidence="3" id="KW-1185">Reference proteome</keyword>
<proteinExistence type="predicted"/>
<gene>
    <name evidence="2" type="ORF">QIT00_19525</name>
</gene>
<name>A0ABT6SYN8_9ACTN</name>
<feature type="transmembrane region" description="Helical" evidence="1">
    <location>
        <begin position="26"/>
        <end position="47"/>
    </location>
</feature>
<evidence type="ECO:0000313" key="2">
    <source>
        <dbReference type="EMBL" id="MDI3420716.1"/>
    </source>
</evidence>
<dbReference type="EMBL" id="JASCIS010000018">
    <property type="protein sequence ID" value="MDI3420716.1"/>
    <property type="molecule type" value="Genomic_DNA"/>
</dbReference>
<evidence type="ECO:0000256" key="1">
    <source>
        <dbReference type="SAM" id="Phobius"/>
    </source>
</evidence>
<organism evidence="2 3">
    <name type="scientific">Streptomyces luteolus</name>
    <dbReference type="NCBI Taxonomy" id="3043615"/>
    <lineage>
        <taxon>Bacteria</taxon>
        <taxon>Bacillati</taxon>
        <taxon>Actinomycetota</taxon>
        <taxon>Actinomycetes</taxon>
        <taxon>Kitasatosporales</taxon>
        <taxon>Streptomycetaceae</taxon>
        <taxon>Streptomyces</taxon>
    </lineage>
</organism>
<dbReference type="Proteomes" id="UP001237105">
    <property type="component" value="Unassembled WGS sequence"/>
</dbReference>
<evidence type="ECO:0000313" key="3">
    <source>
        <dbReference type="Proteomes" id="UP001237105"/>
    </source>
</evidence>
<sequence>MDARPQPPGVAFEPTRPLTRGRKAGMFVFGALVWVAAGALAIALLGHSYILRHLLAAVVISWLGFGLALLWGIAIRRGEERRELP</sequence>
<keyword evidence="1" id="KW-0472">Membrane</keyword>
<feature type="transmembrane region" description="Helical" evidence="1">
    <location>
        <begin position="53"/>
        <end position="75"/>
    </location>
</feature>
<keyword evidence="1" id="KW-1133">Transmembrane helix</keyword>
<comment type="caution">
    <text evidence="2">The sequence shown here is derived from an EMBL/GenBank/DDBJ whole genome shotgun (WGS) entry which is preliminary data.</text>
</comment>
<protein>
    <recommendedName>
        <fullName evidence="4">DUF2530 domain-containing protein</fullName>
    </recommendedName>
</protein>
<dbReference type="RefSeq" id="WP_282536583.1">
    <property type="nucleotide sequence ID" value="NZ_JASCIS010000018.1"/>
</dbReference>